<evidence type="ECO:0000313" key="1">
    <source>
        <dbReference type="EMBL" id="TGY00016.1"/>
    </source>
</evidence>
<dbReference type="EMBL" id="SRZB01000003">
    <property type="protein sequence ID" value="TGY00016.1"/>
    <property type="molecule type" value="Genomic_DNA"/>
</dbReference>
<name>A0AC61R1S1_9FIRM</name>
<reference evidence="1" key="1">
    <citation type="submission" date="2019-04" db="EMBL/GenBank/DDBJ databases">
        <title>Microbes associate with the intestines of laboratory mice.</title>
        <authorList>
            <person name="Navarre W."/>
            <person name="Wong E."/>
            <person name="Huang K."/>
            <person name="Tropini C."/>
            <person name="Ng K."/>
            <person name="Yu B."/>
        </authorList>
    </citation>
    <scope>NUCLEOTIDE SEQUENCE</scope>
    <source>
        <strain evidence="1">NM72_1-8</strain>
    </source>
</reference>
<dbReference type="Proteomes" id="UP000307720">
    <property type="component" value="Unassembled WGS sequence"/>
</dbReference>
<accession>A0AC61R1S1</accession>
<comment type="caution">
    <text evidence="1">The sequence shown here is derived from an EMBL/GenBank/DDBJ whole genome shotgun (WGS) entry which is preliminary data.</text>
</comment>
<organism evidence="1 2">
    <name type="scientific">Hominisplanchenecus murintestinalis</name>
    <dbReference type="NCBI Taxonomy" id="2941517"/>
    <lineage>
        <taxon>Bacteria</taxon>
        <taxon>Bacillati</taxon>
        <taxon>Bacillota</taxon>
        <taxon>Clostridia</taxon>
        <taxon>Lachnospirales</taxon>
        <taxon>Lachnospiraceae</taxon>
        <taxon>Hominisplanchenecus</taxon>
    </lineage>
</organism>
<protein>
    <submittedName>
        <fullName evidence="1">Transcriptional regulator</fullName>
    </submittedName>
</protein>
<gene>
    <name evidence="1" type="ORF">E5357_03065</name>
</gene>
<evidence type="ECO:0000313" key="2">
    <source>
        <dbReference type="Proteomes" id="UP000307720"/>
    </source>
</evidence>
<sequence>MAYNNEAPKCDYIHAHPEIIQAVTSQMPDEELLYDLAELFKVFGDSTRIKILYVLLESEMCVCDIAQLLNMTQSAISHQLRILKQSRLVKFRREGKTIFYSLQDDHVCSILSQGLEHLEE</sequence>
<keyword evidence="2" id="KW-1185">Reference proteome</keyword>
<proteinExistence type="predicted"/>